<evidence type="ECO:0000313" key="9">
    <source>
        <dbReference type="EMBL" id="CAB5037501.1"/>
    </source>
</evidence>
<dbReference type="NCBIfam" id="NF038066">
    <property type="entry name" value="MptB"/>
    <property type="match status" value="1"/>
</dbReference>
<feature type="transmembrane region" description="Helical" evidence="7">
    <location>
        <begin position="461"/>
        <end position="480"/>
    </location>
</feature>
<evidence type="ECO:0000256" key="3">
    <source>
        <dbReference type="ARBA" id="ARBA00022679"/>
    </source>
</evidence>
<dbReference type="InterPro" id="IPR049829">
    <property type="entry name" value="MptA/B-like"/>
</dbReference>
<keyword evidence="6 7" id="KW-0472">Membrane</keyword>
<dbReference type="EMBL" id="CAFBPZ010000032">
    <property type="protein sequence ID" value="CAB5037501.1"/>
    <property type="molecule type" value="Genomic_DNA"/>
</dbReference>
<sequence>MNQGATLESLPAQHLLLRHGLPGFIGTTCIAVGALGVGSLPGTTDLLTNPIVDALRGSTQGSLIARSLVLIGLAIVLQAWLLIGSDLLQRGAWPVRQLQWVLLMWVIPLVAAPPLFSRDVYSYYAQGRLFESGADPTTVGVGSLPGWFDMGADPMWTESPTPYGPSFLLIERTISSIAHPNAYLAAILLRLTSLVGVALMAIYVPKLAKAYGVNGSTALWLGVLNPLVIMHFVSGAHNDALMVGLIVLALYLGTCQQCLWSAAIIGLATTIKPIGLLALPFVGLQFAGVGAPWLGKIKAWLLTGLAAVITIVCVYLVVGSGYGVVQAAFGTPGSVLTWLSPTTAIGQAFGGITSAIGLTSNAYGVINVTHTIGTLLSLIGIIWLLITSDRRTALRGVALAFGVLVILGPVVHPWYLLWALPLFAAAGLSFRERRIAVLLTIFLVVHGMIEASTAADNVWDWTDLITFVIALAVVGIIAFASPHERHLILDAGSSEKQ</sequence>
<evidence type="ECO:0000256" key="5">
    <source>
        <dbReference type="ARBA" id="ARBA00022989"/>
    </source>
</evidence>
<feature type="transmembrane region" description="Helical" evidence="7">
    <location>
        <begin position="63"/>
        <end position="83"/>
    </location>
</feature>
<keyword evidence="4 7" id="KW-0812">Transmembrane</keyword>
<feature type="transmembrane region" description="Helical" evidence="7">
    <location>
        <begin position="240"/>
        <end position="268"/>
    </location>
</feature>
<organism evidence="8">
    <name type="scientific">freshwater metagenome</name>
    <dbReference type="NCBI Taxonomy" id="449393"/>
    <lineage>
        <taxon>unclassified sequences</taxon>
        <taxon>metagenomes</taxon>
        <taxon>ecological metagenomes</taxon>
    </lineage>
</organism>
<keyword evidence="5 7" id="KW-1133">Transmembrane helix</keyword>
<feature type="transmembrane region" description="Helical" evidence="7">
    <location>
        <begin position="182"/>
        <end position="204"/>
    </location>
</feature>
<dbReference type="Pfam" id="PF26314">
    <property type="entry name" value="MptA_B_family"/>
    <property type="match status" value="1"/>
</dbReference>
<feature type="transmembrane region" description="Helical" evidence="7">
    <location>
        <begin position="98"/>
        <end position="116"/>
    </location>
</feature>
<feature type="transmembrane region" description="Helical" evidence="7">
    <location>
        <begin position="210"/>
        <end position="233"/>
    </location>
</feature>
<name>A0A6J7FQ28_9ZZZZ</name>
<dbReference type="GO" id="GO:0016757">
    <property type="term" value="F:glycosyltransferase activity"/>
    <property type="evidence" value="ECO:0007669"/>
    <property type="project" value="UniProtKB-KW"/>
</dbReference>
<evidence type="ECO:0000313" key="8">
    <source>
        <dbReference type="EMBL" id="CAB4896028.1"/>
    </source>
</evidence>
<dbReference type="AlphaFoldDB" id="A0A6J7FQ28"/>
<comment type="subcellular location">
    <subcellularLocation>
        <location evidence="1">Membrane</location>
        <topology evidence="1">Multi-pass membrane protein</topology>
    </subcellularLocation>
</comment>
<evidence type="ECO:0000256" key="7">
    <source>
        <dbReference type="SAM" id="Phobius"/>
    </source>
</evidence>
<proteinExistence type="predicted"/>
<feature type="transmembrane region" description="Helical" evidence="7">
    <location>
        <begin position="435"/>
        <end position="455"/>
    </location>
</feature>
<feature type="transmembrane region" description="Helical" evidence="7">
    <location>
        <begin position="398"/>
        <end position="423"/>
    </location>
</feature>
<evidence type="ECO:0000256" key="2">
    <source>
        <dbReference type="ARBA" id="ARBA00022676"/>
    </source>
</evidence>
<evidence type="ECO:0000256" key="1">
    <source>
        <dbReference type="ARBA" id="ARBA00004141"/>
    </source>
</evidence>
<evidence type="ECO:0000256" key="4">
    <source>
        <dbReference type="ARBA" id="ARBA00022692"/>
    </source>
</evidence>
<gene>
    <name evidence="8" type="ORF">UFOPK3495_00699</name>
    <name evidence="9" type="ORF">UFOPK4237_00650</name>
</gene>
<feature type="transmembrane region" description="Helical" evidence="7">
    <location>
        <begin position="299"/>
        <end position="318"/>
    </location>
</feature>
<keyword evidence="3" id="KW-0808">Transferase</keyword>
<evidence type="ECO:0000256" key="6">
    <source>
        <dbReference type="ARBA" id="ARBA00023136"/>
    </source>
</evidence>
<feature type="transmembrane region" description="Helical" evidence="7">
    <location>
        <begin position="20"/>
        <end position="42"/>
    </location>
</feature>
<protein>
    <submittedName>
        <fullName evidence="8">Unannotated protein</fullName>
    </submittedName>
</protein>
<dbReference type="EMBL" id="CAFBMC010000028">
    <property type="protein sequence ID" value="CAB4896028.1"/>
    <property type="molecule type" value="Genomic_DNA"/>
</dbReference>
<feature type="transmembrane region" description="Helical" evidence="7">
    <location>
        <begin position="365"/>
        <end position="386"/>
    </location>
</feature>
<feature type="transmembrane region" description="Helical" evidence="7">
    <location>
        <begin position="274"/>
        <end position="294"/>
    </location>
</feature>
<keyword evidence="2" id="KW-0328">Glycosyltransferase</keyword>
<dbReference type="GO" id="GO:0016020">
    <property type="term" value="C:membrane"/>
    <property type="evidence" value="ECO:0007669"/>
    <property type="project" value="UniProtKB-SubCell"/>
</dbReference>
<feature type="transmembrane region" description="Helical" evidence="7">
    <location>
        <begin position="338"/>
        <end position="358"/>
    </location>
</feature>
<reference evidence="8" key="1">
    <citation type="submission" date="2020-05" db="EMBL/GenBank/DDBJ databases">
        <authorList>
            <person name="Chiriac C."/>
            <person name="Salcher M."/>
            <person name="Ghai R."/>
            <person name="Kavagutti S V."/>
        </authorList>
    </citation>
    <scope>NUCLEOTIDE SEQUENCE</scope>
</reference>
<accession>A0A6J7FQ28</accession>